<evidence type="ECO:0000313" key="3">
    <source>
        <dbReference type="Proteomes" id="UP000606786"/>
    </source>
</evidence>
<dbReference type="Proteomes" id="UP000606786">
    <property type="component" value="Unassembled WGS sequence"/>
</dbReference>
<keyword evidence="3" id="KW-1185">Reference proteome</keyword>
<reference evidence="2" key="1">
    <citation type="submission" date="2020-11" db="EMBL/GenBank/DDBJ databases">
        <authorList>
            <person name="Whitehead M."/>
        </authorList>
    </citation>
    <scope>NUCLEOTIDE SEQUENCE</scope>
    <source>
        <strain evidence="2">EGII</strain>
    </source>
</reference>
<evidence type="ECO:0000256" key="1">
    <source>
        <dbReference type="SAM" id="MobiDB-lite"/>
    </source>
</evidence>
<name>A0A811V8L8_CERCA</name>
<evidence type="ECO:0000313" key="2">
    <source>
        <dbReference type="EMBL" id="CAD7012538.1"/>
    </source>
</evidence>
<sequence>MALPADLKRTKRQIGNEQTNEHSKDRSDKPVEPPTNQDSEQSNVQPTKESRDIWCCNNEPANLLAIEVRTEFCNRFQHNPDKAQKVLHQNILFDTIKQQ</sequence>
<comment type="caution">
    <text evidence="2">The sequence shown here is derived from an EMBL/GenBank/DDBJ whole genome shotgun (WGS) entry which is preliminary data.</text>
</comment>
<feature type="compositionally biased region" description="Polar residues" evidence="1">
    <location>
        <begin position="34"/>
        <end position="47"/>
    </location>
</feature>
<feature type="region of interest" description="Disordered" evidence="1">
    <location>
        <begin position="1"/>
        <end position="52"/>
    </location>
</feature>
<dbReference type="EMBL" id="CAJHJT010000056">
    <property type="protein sequence ID" value="CAD7012538.1"/>
    <property type="molecule type" value="Genomic_DNA"/>
</dbReference>
<dbReference type="AlphaFoldDB" id="A0A811V8L8"/>
<proteinExistence type="predicted"/>
<feature type="compositionally biased region" description="Basic and acidic residues" evidence="1">
    <location>
        <begin position="19"/>
        <end position="31"/>
    </location>
</feature>
<organism evidence="2 3">
    <name type="scientific">Ceratitis capitata</name>
    <name type="common">Mediterranean fruit fly</name>
    <name type="synonym">Tephritis capitata</name>
    <dbReference type="NCBI Taxonomy" id="7213"/>
    <lineage>
        <taxon>Eukaryota</taxon>
        <taxon>Metazoa</taxon>
        <taxon>Ecdysozoa</taxon>
        <taxon>Arthropoda</taxon>
        <taxon>Hexapoda</taxon>
        <taxon>Insecta</taxon>
        <taxon>Pterygota</taxon>
        <taxon>Neoptera</taxon>
        <taxon>Endopterygota</taxon>
        <taxon>Diptera</taxon>
        <taxon>Brachycera</taxon>
        <taxon>Muscomorpha</taxon>
        <taxon>Tephritoidea</taxon>
        <taxon>Tephritidae</taxon>
        <taxon>Ceratitis</taxon>
        <taxon>Ceratitis</taxon>
    </lineage>
</organism>
<accession>A0A811V8L8</accession>
<protein>
    <submittedName>
        <fullName evidence="2">(Mediterranean fruit fly) hypothetical protein</fullName>
    </submittedName>
</protein>
<gene>
    <name evidence="2" type="ORF">CCAP1982_LOCUS20621</name>
</gene>